<accession>A0A2N7TQ00</accession>
<keyword evidence="2" id="KW-0812">Transmembrane</keyword>
<evidence type="ECO:0000256" key="1">
    <source>
        <dbReference type="RuleBase" id="RU369079"/>
    </source>
</evidence>
<organism evidence="4 5">
    <name type="scientific">Halomonas heilongjiangensis</name>
    <dbReference type="NCBI Taxonomy" id="1387883"/>
    <lineage>
        <taxon>Bacteria</taxon>
        <taxon>Pseudomonadati</taxon>
        <taxon>Pseudomonadota</taxon>
        <taxon>Gammaproteobacteria</taxon>
        <taxon>Oceanospirillales</taxon>
        <taxon>Halomonadaceae</taxon>
        <taxon>Halomonas</taxon>
    </lineage>
</organism>
<feature type="domain" description="TRAP C4-dicarboxylate transport system permease DctM subunit" evidence="3">
    <location>
        <begin position="113"/>
        <end position="553"/>
    </location>
</feature>
<evidence type="ECO:0000313" key="5">
    <source>
        <dbReference type="Proteomes" id="UP000235346"/>
    </source>
</evidence>
<feature type="transmembrane region" description="Helical" evidence="2">
    <location>
        <begin position="126"/>
        <end position="147"/>
    </location>
</feature>
<feature type="transmembrane region" description="Helical" evidence="2">
    <location>
        <begin position="172"/>
        <end position="194"/>
    </location>
</feature>
<keyword evidence="2" id="KW-1133">Transmembrane helix</keyword>
<name>A0A2N7TQ00_9GAMM</name>
<evidence type="ECO:0000313" key="4">
    <source>
        <dbReference type="EMBL" id="PMR70255.1"/>
    </source>
</evidence>
<keyword evidence="1" id="KW-0997">Cell inner membrane</keyword>
<keyword evidence="2" id="KW-0472">Membrane</keyword>
<dbReference type="AlphaFoldDB" id="A0A2N7TQ00"/>
<feature type="transmembrane region" description="Helical" evidence="2">
    <location>
        <begin position="409"/>
        <end position="434"/>
    </location>
</feature>
<feature type="transmembrane region" description="Helical" evidence="2">
    <location>
        <begin position="531"/>
        <end position="551"/>
    </location>
</feature>
<keyword evidence="5" id="KW-1185">Reference proteome</keyword>
<dbReference type="InterPro" id="IPR010656">
    <property type="entry name" value="DctM"/>
</dbReference>
<comment type="function">
    <text evidence="1">Part of the tripartite ATP-independent periplasmic (TRAP) transport system.</text>
</comment>
<protein>
    <submittedName>
        <fullName evidence="4">C4-dicarboxylate ABC transporter permease</fullName>
    </submittedName>
</protein>
<feature type="transmembrane region" description="Helical" evidence="2">
    <location>
        <begin position="493"/>
        <end position="519"/>
    </location>
</feature>
<keyword evidence="1" id="KW-0813">Transport</keyword>
<evidence type="ECO:0000259" key="3">
    <source>
        <dbReference type="Pfam" id="PF06808"/>
    </source>
</evidence>
<dbReference type="PANTHER" id="PTHR43849">
    <property type="entry name" value="BLL3936 PROTEIN"/>
    <property type="match status" value="1"/>
</dbReference>
<feature type="transmembrane region" description="Helical" evidence="2">
    <location>
        <begin position="297"/>
        <end position="315"/>
    </location>
</feature>
<dbReference type="GO" id="GO:0022857">
    <property type="term" value="F:transmembrane transporter activity"/>
    <property type="evidence" value="ECO:0007669"/>
    <property type="project" value="UniProtKB-UniRule"/>
</dbReference>
<feature type="transmembrane region" description="Helical" evidence="2">
    <location>
        <begin position="563"/>
        <end position="582"/>
    </location>
</feature>
<proteinExistence type="predicted"/>
<comment type="subcellular location">
    <subcellularLocation>
        <location evidence="1">Cell inner membrane</location>
        <topology evidence="1">Multi-pass membrane protein</topology>
    </subcellularLocation>
</comment>
<comment type="caution">
    <text evidence="4">The sequence shown here is derived from an EMBL/GenBank/DDBJ whole genome shotgun (WGS) entry which is preliminary data.</text>
</comment>
<dbReference type="Pfam" id="PF06808">
    <property type="entry name" value="DctM"/>
    <property type="match status" value="1"/>
</dbReference>
<feature type="transmembrane region" description="Helical" evidence="2">
    <location>
        <begin position="335"/>
        <end position="360"/>
    </location>
</feature>
<gene>
    <name evidence="4" type="ORF">C1H66_06845</name>
</gene>
<feature type="transmembrane region" description="Helical" evidence="2">
    <location>
        <begin position="587"/>
        <end position="605"/>
    </location>
</feature>
<dbReference type="NCBIfam" id="TIGR02123">
    <property type="entry name" value="TRAP_fused"/>
    <property type="match status" value="1"/>
</dbReference>
<dbReference type="Proteomes" id="UP000235346">
    <property type="component" value="Unassembled WGS sequence"/>
</dbReference>
<dbReference type="InterPro" id="IPR011853">
    <property type="entry name" value="TRAP_DctM-Dct_fused"/>
</dbReference>
<dbReference type="GO" id="GO:0005886">
    <property type="term" value="C:plasma membrane"/>
    <property type="evidence" value="ECO:0007669"/>
    <property type="project" value="UniProtKB-SubCell"/>
</dbReference>
<sequence length="638" mass="66803">MATQQTRQALASVAITLFALIPLLGIAWALGIADILGINLYNEQVLASAIALALPATFLSFSNGEKFSTWRVPLDVTLGLLGFLSATYIAINYPRVISELYTRPADLLVCSTIIVVVCLEATRRVAGLPLALVVFFFLLFGLVGHLIPGDLQGRQTDFDLLMAYLAGDSNSMLGMPLSVTINIIIAFILFGVILEKTGGGSYFTNLSLSLLGKYTGGGAKIAITASALFGSISGSAVANVASTGVVTIPMMRKTGYKPEQAAAIEGVASTGGQLAPPVMGAAAFLMAEALQIPYQEVVIAALIPASLYFISLYLQTDLLARRDGIRPVAKEDIPVFGNIFFSGLHYLTAFIILIVSLFAFRFPPGESALFSSAFLLIVQFFPGIGRKEHRISSFSGIVDLLSTAGKTCATIIVICASAGIIIGVLNISTLGFALTLSLLELTGQNLATLLIMSAALSIILGMGMPTVGVYVLLGTLVAPAIVEAGTTLMGAHLFVLYFGMMSMITPPVAIAAFSAAAIAGTRPMLTAGKTVLLAWTAYVIPFLFVVSPPLLLEGSALEVTEAVTMSILGIALVSVGSVGYYFGKLSLLMRIIISAMGAGCLLGVLYPMPGIIMGTTSIALLVFLGMRGKRSNSASQTT</sequence>
<keyword evidence="1" id="KW-1003">Cell membrane</keyword>
<evidence type="ECO:0000256" key="2">
    <source>
        <dbReference type="SAM" id="Phobius"/>
    </source>
</evidence>
<dbReference type="RefSeq" id="WP_102627153.1">
    <property type="nucleotide sequence ID" value="NZ_PDOH01000055.1"/>
</dbReference>
<feature type="transmembrane region" description="Helical" evidence="2">
    <location>
        <begin position="367"/>
        <end position="385"/>
    </location>
</feature>
<dbReference type="OrthoDB" id="9759894at2"/>
<dbReference type="PANTHER" id="PTHR43849:SF2">
    <property type="entry name" value="BLL3936 PROTEIN"/>
    <property type="match status" value="1"/>
</dbReference>
<feature type="transmembrane region" description="Helical" evidence="2">
    <location>
        <begin position="446"/>
        <end position="473"/>
    </location>
</feature>
<feature type="transmembrane region" description="Helical" evidence="2">
    <location>
        <begin position="74"/>
        <end position="94"/>
    </location>
</feature>
<feature type="transmembrane region" description="Helical" evidence="2">
    <location>
        <begin position="45"/>
        <end position="62"/>
    </location>
</feature>
<dbReference type="EMBL" id="PNRE01000033">
    <property type="protein sequence ID" value="PMR70255.1"/>
    <property type="molecule type" value="Genomic_DNA"/>
</dbReference>
<reference evidence="4 5" key="1">
    <citation type="submission" date="2018-01" db="EMBL/GenBank/DDBJ databases">
        <title>Halomonas endophytica sp. nov., isolated from storage liquid in the stems of Populus euphratica.</title>
        <authorList>
            <person name="Chen C."/>
        </authorList>
    </citation>
    <scope>NUCLEOTIDE SEQUENCE [LARGE SCALE GENOMIC DNA]</scope>
    <source>
        <strain evidence="4 5">DSM 26881</strain>
    </source>
</reference>
<feature type="transmembrane region" description="Helical" evidence="2">
    <location>
        <begin position="100"/>
        <end position="119"/>
    </location>
</feature>